<feature type="compositionally biased region" description="Gly residues" evidence="1">
    <location>
        <begin position="1"/>
        <end position="15"/>
    </location>
</feature>
<dbReference type="AlphaFoldDB" id="A0A1Z2LCE3"/>
<evidence type="ECO:0000256" key="1">
    <source>
        <dbReference type="SAM" id="MobiDB-lite"/>
    </source>
</evidence>
<gene>
    <name evidence="2" type="ORF">SMD11_6295</name>
</gene>
<reference evidence="2 3" key="1">
    <citation type="submission" date="2017-06" db="EMBL/GenBank/DDBJ databases">
        <title>Streptomyces albireticuli Genome sequencing and assembly.</title>
        <authorList>
            <person name="Wang Y."/>
            <person name="Du B."/>
            <person name="Ding Y."/>
            <person name="Liu H."/>
            <person name="Hou Q."/>
            <person name="Liu K."/>
            <person name="Yao L."/>
            <person name="Wang C."/>
        </authorList>
    </citation>
    <scope>NUCLEOTIDE SEQUENCE [LARGE SCALE GENOMIC DNA]</scope>
    <source>
        <strain evidence="2 3">MDJK11</strain>
    </source>
</reference>
<evidence type="ECO:0000313" key="2">
    <source>
        <dbReference type="EMBL" id="ARZ71871.1"/>
    </source>
</evidence>
<proteinExistence type="predicted"/>
<dbReference type="KEGG" id="salj:SMD11_6295"/>
<accession>A0A1Z2LCE3</accession>
<name>A0A1Z2LCE3_9ACTN</name>
<dbReference type="Proteomes" id="UP000195755">
    <property type="component" value="Chromosome"/>
</dbReference>
<organism evidence="2 3">
    <name type="scientific">Streptomyces albireticuli</name>
    <dbReference type="NCBI Taxonomy" id="1940"/>
    <lineage>
        <taxon>Bacteria</taxon>
        <taxon>Bacillati</taxon>
        <taxon>Actinomycetota</taxon>
        <taxon>Actinomycetes</taxon>
        <taxon>Kitasatosporales</taxon>
        <taxon>Streptomycetaceae</taxon>
        <taxon>Streptomyces</taxon>
    </lineage>
</organism>
<evidence type="ECO:0000313" key="3">
    <source>
        <dbReference type="Proteomes" id="UP000195755"/>
    </source>
</evidence>
<sequence>MRGTGGAGPRPGGGRLPAADLSVVGLPDA</sequence>
<protein>
    <submittedName>
        <fullName evidence="2">Uncharacterized protein</fullName>
    </submittedName>
</protein>
<dbReference type="EMBL" id="CP021744">
    <property type="protein sequence ID" value="ARZ71871.1"/>
    <property type="molecule type" value="Genomic_DNA"/>
</dbReference>
<feature type="region of interest" description="Disordered" evidence="1">
    <location>
        <begin position="1"/>
        <end position="29"/>
    </location>
</feature>